<feature type="transmembrane region" description="Helical" evidence="12">
    <location>
        <begin position="768"/>
        <end position="787"/>
    </location>
</feature>
<dbReference type="InterPro" id="IPR023299">
    <property type="entry name" value="ATPase_P-typ_cyto_dom_N"/>
</dbReference>
<dbReference type="InterPro" id="IPR044492">
    <property type="entry name" value="P_typ_ATPase_HD_dom"/>
</dbReference>
<comment type="subcellular location">
    <subcellularLocation>
        <location evidence="1">Cell membrane</location>
        <topology evidence="1">Multi-pass membrane protein</topology>
    </subcellularLocation>
</comment>
<dbReference type="SMART" id="SM00831">
    <property type="entry name" value="Cation_ATPase_N"/>
    <property type="match status" value="1"/>
</dbReference>
<dbReference type="SUPFAM" id="SSF81660">
    <property type="entry name" value="Metal cation-transporting ATPase, ATP-binding domain N"/>
    <property type="match status" value="1"/>
</dbReference>
<feature type="transmembrane region" description="Helical" evidence="12">
    <location>
        <begin position="277"/>
        <end position="304"/>
    </location>
</feature>
<feature type="transmembrane region" description="Helical" evidence="12">
    <location>
        <begin position="249"/>
        <end position="271"/>
    </location>
</feature>
<keyword evidence="9 12" id="KW-1133">Transmembrane helix</keyword>
<accession>A0ABU7XHE6</accession>
<evidence type="ECO:0000256" key="12">
    <source>
        <dbReference type="SAM" id="Phobius"/>
    </source>
</evidence>
<dbReference type="InterPro" id="IPR059000">
    <property type="entry name" value="ATPase_P-type_domA"/>
</dbReference>
<feature type="transmembrane region" description="Helical" evidence="12">
    <location>
        <begin position="54"/>
        <end position="76"/>
    </location>
</feature>
<organism evidence="14 15">
    <name type="scientific">Methylocystis borbori</name>
    <dbReference type="NCBI Taxonomy" id="3118750"/>
    <lineage>
        <taxon>Bacteria</taxon>
        <taxon>Pseudomonadati</taxon>
        <taxon>Pseudomonadota</taxon>
        <taxon>Alphaproteobacteria</taxon>
        <taxon>Hyphomicrobiales</taxon>
        <taxon>Methylocystaceae</taxon>
        <taxon>Methylocystis</taxon>
    </lineage>
</organism>
<dbReference type="InterPro" id="IPR023298">
    <property type="entry name" value="ATPase_P-typ_TM_dom_sf"/>
</dbReference>
<dbReference type="InterPro" id="IPR023214">
    <property type="entry name" value="HAD_sf"/>
</dbReference>
<dbReference type="PANTHER" id="PTHR43294:SF21">
    <property type="entry name" value="CATION TRANSPORTING ATPASE"/>
    <property type="match status" value="1"/>
</dbReference>
<evidence type="ECO:0000256" key="9">
    <source>
        <dbReference type="ARBA" id="ARBA00022989"/>
    </source>
</evidence>
<dbReference type="NCBIfam" id="TIGR01730">
    <property type="entry name" value="RND_mfp"/>
    <property type="match status" value="1"/>
</dbReference>
<evidence type="ECO:0000259" key="13">
    <source>
        <dbReference type="SMART" id="SM00831"/>
    </source>
</evidence>
<evidence type="ECO:0000256" key="6">
    <source>
        <dbReference type="ARBA" id="ARBA00022741"/>
    </source>
</evidence>
<dbReference type="InterPro" id="IPR008250">
    <property type="entry name" value="ATPase_P-typ_transduc_dom_A_sf"/>
</dbReference>
<dbReference type="InterPro" id="IPR036412">
    <property type="entry name" value="HAD-like_sf"/>
</dbReference>
<feature type="region of interest" description="Disordered" evidence="11">
    <location>
        <begin position="1051"/>
        <end position="1087"/>
    </location>
</feature>
<feature type="transmembrane region" description="Helical" evidence="12">
    <location>
        <begin position="696"/>
        <end position="715"/>
    </location>
</feature>
<keyword evidence="8" id="KW-1278">Translocase</keyword>
<dbReference type="InterPro" id="IPR004014">
    <property type="entry name" value="ATPase_P-typ_cation-transptr_N"/>
</dbReference>
<dbReference type="SUPFAM" id="SSF81665">
    <property type="entry name" value="Calcium ATPase, transmembrane domain M"/>
    <property type="match status" value="1"/>
</dbReference>
<dbReference type="Gene3D" id="2.40.30.170">
    <property type="match status" value="1"/>
</dbReference>
<dbReference type="PRINTS" id="PR00120">
    <property type="entry name" value="HATPASE"/>
</dbReference>
<evidence type="ECO:0000256" key="7">
    <source>
        <dbReference type="ARBA" id="ARBA00022840"/>
    </source>
</evidence>
<evidence type="ECO:0000313" key="14">
    <source>
        <dbReference type="EMBL" id="MEF3366814.1"/>
    </source>
</evidence>
<dbReference type="NCBIfam" id="TIGR01494">
    <property type="entry name" value="ATPase_P-type"/>
    <property type="match status" value="2"/>
</dbReference>
<dbReference type="InterPro" id="IPR006068">
    <property type="entry name" value="ATPase_P-typ_cation-transptr_C"/>
</dbReference>
<dbReference type="InterPro" id="IPR050510">
    <property type="entry name" value="Cation_transp_ATPase_P-type"/>
</dbReference>
<dbReference type="CDD" id="cd02080">
    <property type="entry name" value="P-type_ATPase_cation"/>
    <property type="match status" value="1"/>
</dbReference>
<evidence type="ECO:0000256" key="1">
    <source>
        <dbReference type="ARBA" id="ARBA00004651"/>
    </source>
</evidence>
<feature type="transmembrane region" description="Helical" evidence="12">
    <location>
        <begin position="727"/>
        <end position="747"/>
    </location>
</feature>
<dbReference type="PRINTS" id="PR00119">
    <property type="entry name" value="CATATPASE"/>
</dbReference>
<dbReference type="EMBL" id="JAZHYN010000025">
    <property type="protein sequence ID" value="MEF3366814.1"/>
    <property type="molecule type" value="Genomic_DNA"/>
</dbReference>
<evidence type="ECO:0000256" key="10">
    <source>
        <dbReference type="ARBA" id="ARBA00023136"/>
    </source>
</evidence>
<dbReference type="Pfam" id="PF00690">
    <property type="entry name" value="Cation_ATPase_N"/>
    <property type="match status" value="1"/>
</dbReference>
<keyword evidence="15" id="KW-1185">Reference proteome</keyword>
<dbReference type="SFLD" id="SFLDG00002">
    <property type="entry name" value="C1.7:_P-type_atpase_like"/>
    <property type="match status" value="1"/>
</dbReference>
<proteinExistence type="inferred from homology"/>
<dbReference type="Pfam" id="PF08282">
    <property type="entry name" value="Hydrolase_3"/>
    <property type="match status" value="1"/>
</dbReference>
<dbReference type="PROSITE" id="PS00154">
    <property type="entry name" value="ATPASE_E1_E2"/>
    <property type="match status" value="1"/>
</dbReference>
<dbReference type="SUPFAM" id="SSF56784">
    <property type="entry name" value="HAD-like"/>
    <property type="match status" value="1"/>
</dbReference>
<feature type="compositionally biased region" description="Basic and acidic residues" evidence="11">
    <location>
        <begin position="1068"/>
        <end position="1087"/>
    </location>
</feature>
<keyword evidence="10 12" id="KW-0472">Membrane</keyword>
<evidence type="ECO:0000313" key="15">
    <source>
        <dbReference type="Proteomes" id="UP001350748"/>
    </source>
</evidence>
<dbReference type="SUPFAM" id="SSF81653">
    <property type="entry name" value="Calcium ATPase, transduction domain A"/>
    <property type="match status" value="1"/>
</dbReference>
<gene>
    <name evidence="14" type="ORF">V3H18_09740</name>
</gene>
<dbReference type="InterPro" id="IPR018303">
    <property type="entry name" value="ATPase_P-typ_P_site"/>
</dbReference>
<feature type="transmembrane region" description="Helical" evidence="12">
    <location>
        <begin position="82"/>
        <end position="102"/>
    </location>
</feature>
<dbReference type="Gene3D" id="2.70.150.10">
    <property type="entry name" value="Calcium-transporting ATPase, cytoplasmic transduction domain A"/>
    <property type="match status" value="1"/>
</dbReference>
<evidence type="ECO:0000256" key="3">
    <source>
        <dbReference type="ARBA" id="ARBA00009477"/>
    </source>
</evidence>
<dbReference type="Gene3D" id="2.40.420.20">
    <property type="match status" value="1"/>
</dbReference>
<keyword evidence="4" id="KW-1003">Cell membrane</keyword>
<comment type="similarity">
    <text evidence="3">Belongs to the membrane fusion protein (MFP) (TC 8.A.1) family.</text>
</comment>
<sequence length="1298" mass="138152">MKKEFGEDNWAAVAFETALQRFETGTEGLSEEEAARRLAVHGPNRLSAGKRRSALLRFALQFHNVLIYVLLAAGVVTALMRHWVDTAVIVAVVVINAIIGFIQEGKAEEAMEAVRNMLSLHATVIRGGKRIVIDADEVVPGDIVYVQSGDKAPADIRLIRAKSLQAQESALTGESLPVDKSIAPVAPDALLGDRTSMVYSGTVVTYGQGTGVVVATGAATEIGRISELLAAVETLTTPLLQKMDEFARWLTVVILAISAAVVAFGALVWGFDLGEMFMAAVGLAVSAIPEGLPAIITITLAIGVERMARRNAIIRQLPAVETLGSVMTICSDKTGTLTRNELTVRSVTTAKGVYEATGMGYDPHGGFTRNGEDAALRDDADLMAALRPLALCNDAILHETDGVWSVDGDPTESALLIAAVKGGVTLRDLVLTLPRTDEIPFESQHRFMATLHHDHEGAGFIFVKGAPERLLEMCFWERGEGEEQRPLQLDRWLARVDEMAAKGQRVLAVASKPAEKGQEQLAFADVESGLTFIGLIGLIDPPRAEAVEAVRECAAAGVSVKMITGDHVATAQAIARELGLPRPEAALTGADLEKMSDESLDEAVRATTVFARTSPEHKLRLVQSLQRRGDIVAMTGDGVNDAPALKRADIGIAMGVKGTEAAKEAAEMVLADDNFASIVHAVKEGRVVYENLKKTILYILPTNGGEGLTVIAAIAMGEALPVTPVQILWINLITAVTLGLALAFEPPSPGIMSRPPRPSGEPILSRYFVWRIVFVSFLMLAATFGLYELEKARGMGLESARTVAVNTLVACEAAYLFNARFLSEPSLSVKGFFGSRAVLISIAIVVVLQAIFTYLPFMQTLFQTRPLDAEIWGHILIASALLFFLVEIEKAIFRSPAAQAWFAERFAPASRADAKGAIVAPGEWREPILAGLLGLVLIGASGGIYLHMRANLARYETRVLERGPVARLVPATGVIDPVARRLVAAPVASVIETLRCAPGYRVAKGETCATLDPRRLDEAVARKRKALATAEAQWMRRVAARARARAALEKREKAAESAAGKGGQTARRALERAEAEAQRGEAAVAERRTALENAETAREGATIVAPADGLVVERKAERGKRVAAGAPLFVFADLSTLRLRAQASGEDALAVASGAQASVTRAEASQEALKGKVVETRRPASPEGGAVTEFVIEVDNSDHLLEPGMTATARIEIDRRDDALRAPSAALRYAPAGAAAEQGARVFVLRGGRPRAVAVELGADAGDFTEIVAGDLQPGDALIIGEKASSNLDGASTDTSAP</sequence>
<evidence type="ECO:0000256" key="5">
    <source>
        <dbReference type="ARBA" id="ARBA00022692"/>
    </source>
</evidence>
<feature type="transmembrane region" description="Helical" evidence="12">
    <location>
        <begin position="928"/>
        <end position="948"/>
    </location>
</feature>
<dbReference type="Gene3D" id="1.20.1110.10">
    <property type="entry name" value="Calcium-transporting ATPase, transmembrane domain"/>
    <property type="match status" value="1"/>
</dbReference>
<dbReference type="PANTHER" id="PTHR43294">
    <property type="entry name" value="SODIUM/POTASSIUM-TRANSPORTING ATPASE SUBUNIT ALPHA"/>
    <property type="match status" value="1"/>
</dbReference>
<evidence type="ECO:0000256" key="11">
    <source>
        <dbReference type="SAM" id="MobiDB-lite"/>
    </source>
</evidence>
<dbReference type="Pfam" id="PF00689">
    <property type="entry name" value="Cation_ATPase_C"/>
    <property type="match status" value="1"/>
</dbReference>
<evidence type="ECO:0000256" key="8">
    <source>
        <dbReference type="ARBA" id="ARBA00022967"/>
    </source>
</evidence>
<keyword evidence="7" id="KW-0067">ATP-binding</keyword>
<dbReference type="Pfam" id="PF13246">
    <property type="entry name" value="Cation_ATPase"/>
    <property type="match status" value="1"/>
</dbReference>
<evidence type="ECO:0000256" key="4">
    <source>
        <dbReference type="ARBA" id="ARBA00022475"/>
    </source>
</evidence>
<keyword evidence="6" id="KW-0547">Nucleotide-binding</keyword>
<dbReference type="SFLD" id="SFLDF00027">
    <property type="entry name" value="p-type_atpase"/>
    <property type="match status" value="1"/>
</dbReference>
<dbReference type="Gene3D" id="3.40.1110.10">
    <property type="entry name" value="Calcium-transporting ATPase, cytoplasmic domain N"/>
    <property type="match status" value="1"/>
</dbReference>
<dbReference type="InterPro" id="IPR006143">
    <property type="entry name" value="RND_pump_MFP"/>
</dbReference>
<dbReference type="RefSeq" id="WP_332081833.1">
    <property type="nucleotide sequence ID" value="NZ_JAZHYN010000025.1"/>
</dbReference>
<dbReference type="SFLD" id="SFLDS00003">
    <property type="entry name" value="Haloacid_Dehalogenase"/>
    <property type="match status" value="1"/>
</dbReference>
<protein>
    <submittedName>
        <fullName evidence="14">HAD-IC family P-type ATPase</fullName>
    </submittedName>
</protein>
<comment type="caution">
    <text evidence="14">The sequence shown here is derived from an EMBL/GenBank/DDBJ whole genome shotgun (WGS) entry which is preliminary data.</text>
</comment>
<feature type="transmembrane region" description="Helical" evidence="12">
    <location>
        <begin position="837"/>
        <end position="857"/>
    </location>
</feature>
<feature type="transmembrane region" description="Helical" evidence="12">
    <location>
        <begin position="799"/>
        <end position="817"/>
    </location>
</feature>
<dbReference type="Proteomes" id="UP001350748">
    <property type="component" value="Unassembled WGS sequence"/>
</dbReference>
<dbReference type="Pfam" id="PF00122">
    <property type="entry name" value="E1-E2_ATPase"/>
    <property type="match status" value="1"/>
</dbReference>
<keyword evidence="5 12" id="KW-0812">Transmembrane</keyword>
<dbReference type="Gene3D" id="2.40.50.100">
    <property type="match status" value="1"/>
</dbReference>
<dbReference type="Gene3D" id="3.40.50.1000">
    <property type="entry name" value="HAD superfamily/HAD-like"/>
    <property type="match status" value="1"/>
</dbReference>
<feature type="transmembrane region" description="Helical" evidence="12">
    <location>
        <begin position="869"/>
        <end position="886"/>
    </location>
</feature>
<comment type="similarity">
    <text evidence="2">Belongs to the cation transport ATPase (P-type) (TC 3.A.3) family. Type IIA subfamily.</text>
</comment>
<evidence type="ECO:0000256" key="2">
    <source>
        <dbReference type="ARBA" id="ARBA00005675"/>
    </source>
</evidence>
<dbReference type="InterPro" id="IPR001757">
    <property type="entry name" value="P_typ_ATPase"/>
</dbReference>
<feature type="domain" description="Cation-transporting P-type ATPase N-terminal" evidence="13">
    <location>
        <begin position="9"/>
        <end position="82"/>
    </location>
</feature>
<dbReference type="SUPFAM" id="SSF111369">
    <property type="entry name" value="HlyD-like secretion proteins"/>
    <property type="match status" value="1"/>
</dbReference>
<reference evidence="14 15" key="1">
    <citation type="submission" date="2024-02" db="EMBL/GenBank/DDBJ databases">
        <authorList>
            <person name="Grouzdev D."/>
        </authorList>
    </citation>
    <scope>NUCLEOTIDE SEQUENCE [LARGE SCALE GENOMIC DNA]</scope>
    <source>
        <strain evidence="14 15">9N</strain>
    </source>
</reference>
<name>A0ABU7XHE6_9HYPH</name>